<name>A0ABD0LWA7_9CAEN</name>
<feature type="region of interest" description="Disordered" evidence="1">
    <location>
        <begin position="61"/>
        <end position="95"/>
    </location>
</feature>
<dbReference type="Proteomes" id="UP001519460">
    <property type="component" value="Unassembled WGS sequence"/>
</dbReference>
<dbReference type="CDD" id="cd00637">
    <property type="entry name" value="7tm_classA_rhodopsin-like"/>
    <property type="match status" value="1"/>
</dbReference>
<feature type="region of interest" description="Disordered" evidence="1">
    <location>
        <begin position="207"/>
        <end position="234"/>
    </location>
</feature>
<feature type="transmembrane region" description="Helical" evidence="2">
    <location>
        <begin position="248"/>
        <end position="270"/>
    </location>
</feature>
<protein>
    <recommendedName>
        <fullName evidence="5">G-protein coupled receptors family 1 profile domain-containing protein</fullName>
    </recommendedName>
</protein>
<proteinExistence type="predicted"/>
<accession>A0ABD0LWA7</accession>
<reference evidence="3 4" key="1">
    <citation type="journal article" date="2023" name="Sci. Data">
        <title>Genome assembly of the Korean intertidal mud-creeper Batillaria attramentaria.</title>
        <authorList>
            <person name="Patra A.K."/>
            <person name="Ho P.T."/>
            <person name="Jun S."/>
            <person name="Lee S.J."/>
            <person name="Kim Y."/>
            <person name="Won Y.J."/>
        </authorList>
    </citation>
    <scope>NUCLEOTIDE SEQUENCE [LARGE SCALE GENOMIC DNA]</scope>
    <source>
        <strain evidence="3">Wonlab-2016</strain>
    </source>
</reference>
<evidence type="ECO:0000313" key="4">
    <source>
        <dbReference type="Proteomes" id="UP001519460"/>
    </source>
</evidence>
<comment type="caution">
    <text evidence="3">The sequence shown here is derived from an EMBL/GenBank/DDBJ whole genome shotgun (WGS) entry which is preliminary data.</text>
</comment>
<keyword evidence="2" id="KW-0472">Membrane</keyword>
<evidence type="ECO:0008006" key="5">
    <source>
        <dbReference type="Google" id="ProtNLM"/>
    </source>
</evidence>
<dbReference type="EMBL" id="JACVVK020000020">
    <property type="protein sequence ID" value="KAK7503503.1"/>
    <property type="molecule type" value="Genomic_DNA"/>
</dbReference>
<dbReference type="AlphaFoldDB" id="A0ABD0LWA7"/>
<evidence type="ECO:0000256" key="2">
    <source>
        <dbReference type="SAM" id="Phobius"/>
    </source>
</evidence>
<feature type="transmembrane region" description="Helical" evidence="2">
    <location>
        <begin position="6"/>
        <end position="24"/>
    </location>
</feature>
<evidence type="ECO:0000256" key="1">
    <source>
        <dbReference type="SAM" id="MobiDB-lite"/>
    </source>
</evidence>
<feature type="transmembrane region" description="Helical" evidence="2">
    <location>
        <begin position="282"/>
        <end position="300"/>
    </location>
</feature>
<organism evidence="3 4">
    <name type="scientific">Batillaria attramentaria</name>
    <dbReference type="NCBI Taxonomy" id="370345"/>
    <lineage>
        <taxon>Eukaryota</taxon>
        <taxon>Metazoa</taxon>
        <taxon>Spiralia</taxon>
        <taxon>Lophotrochozoa</taxon>
        <taxon>Mollusca</taxon>
        <taxon>Gastropoda</taxon>
        <taxon>Caenogastropoda</taxon>
        <taxon>Sorbeoconcha</taxon>
        <taxon>Cerithioidea</taxon>
        <taxon>Batillariidae</taxon>
        <taxon>Batillaria</taxon>
    </lineage>
</organism>
<gene>
    <name evidence="3" type="ORF">BaRGS_00005424</name>
</gene>
<dbReference type="SUPFAM" id="SSF81321">
    <property type="entry name" value="Family A G protein-coupled receptor-like"/>
    <property type="match status" value="1"/>
</dbReference>
<sequence>MNVYVAIFIPLPTVGIGVFNLAIYRRWRKSRRRVGKWTRRGAITQTRTLFEREIAGHGLSRGKDAEGLVSSSKPPPFCSSRHKEDDTGGCSSNSVRRLLPHTRQADAGGESSFVKEVVFADSGQPVDGIETSKEDREAAKTVVHGAAIKQERGAPEPPLQTDPFVSDAVDKSQPTLQTDPFVSGVVNKSHPTLQTYPCSGRSKKIVSISTTTTRRSGEHAESQPSNTKGGNGGNTRIKASDIGLVRSLLAVWVSLLVLYTPFVVGCYVSVYTGGSVELSLTINWLVFLNNSINWFLYGALNTSFRKPFLQLFTRLCRFW</sequence>
<keyword evidence="2" id="KW-0812">Transmembrane</keyword>
<evidence type="ECO:0000313" key="3">
    <source>
        <dbReference type="EMBL" id="KAK7503503.1"/>
    </source>
</evidence>
<dbReference type="Gene3D" id="1.20.1070.10">
    <property type="entry name" value="Rhodopsin 7-helix transmembrane proteins"/>
    <property type="match status" value="1"/>
</dbReference>
<keyword evidence="4" id="KW-1185">Reference proteome</keyword>
<keyword evidence="2" id="KW-1133">Transmembrane helix</keyword>